<evidence type="ECO:0000256" key="2">
    <source>
        <dbReference type="ARBA" id="ARBA00022448"/>
    </source>
</evidence>
<dbReference type="PANTHER" id="PTHR43823">
    <property type="entry name" value="SPORULATION PROTEIN YKVU"/>
    <property type="match status" value="1"/>
</dbReference>
<evidence type="ECO:0000313" key="8">
    <source>
        <dbReference type="EMBL" id="CEQ03805.1"/>
    </source>
</evidence>
<evidence type="ECO:0000256" key="6">
    <source>
        <dbReference type="ARBA" id="ARBA00023136"/>
    </source>
</evidence>
<evidence type="ECO:0000256" key="1">
    <source>
        <dbReference type="ARBA" id="ARBA00004651"/>
    </source>
</evidence>
<feature type="transmembrane region" description="Helical" evidence="7">
    <location>
        <begin position="384"/>
        <end position="405"/>
    </location>
</feature>
<keyword evidence="6 7" id="KW-0472">Membrane</keyword>
<comment type="subcellular location">
    <subcellularLocation>
        <location evidence="1">Cell membrane</location>
        <topology evidence="1">Multi-pass membrane protein</topology>
    </subcellularLocation>
</comment>
<sequence length="449" mass="48823">MKNNIMLNEKISKLFFKFCIPAIISMIIAGMQTIIDGIFVGKILGSNAMASVNISIPFMQLIIGLSMVISVGAQSYIGLNLGDKKIEKAQNAFKTSTIVIFILGILITLIGILFNKEVALILGANDVLLKNSALYIKVLSIFTVPMSLMFLFGFSDRIIERPDLYFKGMVLSLFMNITLNYILVAKLSLGMIGTATATGLSYSSAFIIVVWPILDKKNTINLLEGKFDKSCICPILYNGSSEGINSVATAIGAYLFNRAFMNEAGEAGVAAFTSINYIAQFGISAMLGVSDGISPIISDNYGSQNNSRVYSILKLGYIVTLIIGIIIFIALFFFGEEIVMLFIQGNNNILNLASIGAKVYAFAFIMNGFNIVNSGYFTSIGNAMASVVVAASRGLVFIFIGMSILPKIFGINGVWMSVAFAELSTLFIVYYLIKKEQKQACLNIEKIKV</sequence>
<dbReference type="InterPro" id="IPR051327">
    <property type="entry name" value="MATE_MepA_subfamily"/>
</dbReference>
<dbReference type="PIRSF" id="PIRSF006603">
    <property type="entry name" value="DinF"/>
    <property type="match status" value="1"/>
</dbReference>
<feature type="transmembrane region" description="Helical" evidence="7">
    <location>
        <begin position="14"/>
        <end position="35"/>
    </location>
</feature>
<dbReference type="InterPro" id="IPR048279">
    <property type="entry name" value="MdtK-like"/>
</dbReference>
<feature type="transmembrane region" description="Helical" evidence="7">
    <location>
        <begin position="134"/>
        <end position="152"/>
    </location>
</feature>
<evidence type="ECO:0000256" key="5">
    <source>
        <dbReference type="ARBA" id="ARBA00022989"/>
    </source>
</evidence>
<dbReference type="InterPro" id="IPR002528">
    <property type="entry name" value="MATE_fam"/>
</dbReference>
<dbReference type="EMBL" id="CEKZ01000003">
    <property type="protein sequence ID" value="CEQ03805.1"/>
    <property type="molecule type" value="Genomic_DNA"/>
</dbReference>
<feature type="transmembrane region" description="Helical" evidence="7">
    <location>
        <begin position="55"/>
        <end position="79"/>
    </location>
</feature>
<proteinExistence type="predicted"/>
<feature type="transmembrane region" description="Helical" evidence="7">
    <location>
        <begin position="349"/>
        <end position="372"/>
    </location>
</feature>
<dbReference type="RefSeq" id="WP_055341996.1">
    <property type="nucleotide sequence ID" value="NZ_CDNI01000003.1"/>
</dbReference>
<dbReference type="GO" id="GO:0005886">
    <property type="term" value="C:plasma membrane"/>
    <property type="evidence" value="ECO:0007669"/>
    <property type="project" value="UniProtKB-SubCell"/>
</dbReference>
<dbReference type="PANTHER" id="PTHR43823:SF3">
    <property type="entry name" value="MULTIDRUG EXPORT PROTEIN MEPA"/>
    <property type="match status" value="1"/>
</dbReference>
<dbReference type="OrthoDB" id="9808954at2"/>
<evidence type="ECO:0000313" key="9">
    <source>
        <dbReference type="Proteomes" id="UP000049127"/>
    </source>
</evidence>
<protein>
    <submittedName>
        <fullName evidence="8">Drug/sodium antiporter</fullName>
    </submittedName>
</protein>
<feature type="transmembrane region" description="Helical" evidence="7">
    <location>
        <begin position="164"/>
        <end position="183"/>
    </location>
</feature>
<reference evidence="8 9" key="1">
    <citation type="submission" date="2015-01" db="EMBL/GenBank/DDBJ databases">
        <authorList>
            <person name="Aslett A.Martin."/>
            <person name="De Silva Nishadi"/>
        </authorList>
    </citation>
    <scope>NUCLEOTIDE SEQUENCE [LARGE SCALE GENOMIC DNA]</scope>
    <source>
        <strain evidence="8 9">R28058</strain>
    </source>
</reference>
<feature type="transmembrane region" description="Helical" evidence="7">
    <location>
        <begin position="411"/>
        <end position="433"/>
    </location>
</feature>
<dbReference type="GO" id="GO:0042910">
    <property type="term" value="F:xenobiotic transmembrane transporter activity"/>
    <property type="evidence" value="ECO:0007669"/>
    <property type="project" value="InterPro"/>
</dbReference>
<dbReference type="Pfam" id="PF01554">
    <property type="entry name" value="MatE"/>
    <property type="match status" value="2"/>
</dbReference>
<keyword evidence="5 7" id="KW-1133">Transmembrane helix</keyword>
<accession>A0A0C7G868</accession>
<evidence type="ECO:0000256" key="4">
    <source>
        <dbReference type="ARBA" id="ARBA00022692"/>
    </source>
</evidence>
<dbReference type="GO" id="GO:0015297">
    <property type="term" value="F:antiporter activity"/>
    <property type="evidence" value="ECO:0007669"/>
    <property type="project" value="InterPro"/>
</dbReference>
<feature type="transmembrane region" description="Helical" evidence="7">
    <location>
        <begin position="189"/>
        <end position="214"/>
    </location>
</feature>
<gene>
    <name evidence="8" type="primary">mepA_7</name>
    <name evidence="8" type="ORF">R28058_15381</name>
</gene>
<evidence type="ECO:0000256" key="3">
    <source>
        <dbReference type="ARBA" id="ARBA00022475"/>
    </source>
</evidence>
<feature type="transmembrane region" description="Helical" evidence="7">
    <location>
        <begin position="91"/>
        <end position="114"/>
    </location>
</feature>
<dbReference type="Proteomes" id="UP000049127">
    <property type="component" value="Unassembled WGS sequence"/>
</dbReference>
<keyword evidence="4 7" id="KW-0812">Transmembrane</keyword>
<evidence type="ECO:0000256" key="7">
    <source>
        <dbReference type="SAM" id="Phobius"/>
    </source>
</evidence>
<keyword evidence="2" id="KW-0813">Transport</keyword>
<organism evidence="8 9">
    <name type="scientific">Paraclostridium sordellii</name>
    <name type="common">Clostridium sordellii</name>
    <dbReference type="NCBI Taxonomy" id="1505"/>
    <lineage>
        <taxon>Bacteria</taxon>
        <taxon>Bacillati</taxon>
        <taxon>Bacillota</taxon>
        <taxon>Clostridia</taxon>
        <taxon>Peptostreptococcales</taxon>
        <taxon>Peptostreptococcaceae</taxon>
        <taxon>Paraclostridium</taxon>
    </lineage>
</organism>
<dbReference type="AlphaFoldDB" id="A0A0C7G868"/>
<keyword evidence="3" id="KW-1003">Cell membrane</keyword>
<feature type="transmembrane region" description="Helical" evidence="7">
    <location>
        <begin position="315"/>
        <end position="343"/>
    </location>
</feature>
<name>A0A0C7G868_PARSO</name>